<keyword evidence="3" id="KW-1185">Reference proteome</keyword>
<dbReference type="EMBL" id="SUME01000008">
    <property type="protein sequence ID" value="TJZ53216.1"/>
    <property type="molecule type" value="Genomic_DNA"/>
</dbReference>
<dbReference type="Pfam" id="PF00480">
    <property type="entry name" value="ROK"/>
    <property type="match status" value="1"/>
</dbReference>
<dbReference type="Proteomes" id="UP000306808">
    <property type="component" value="Unassembled WGS sequence"/>
</dbReference>
<organism evidence="2 3">
    <name type="scientific">Sphingobacterium olei</name>
    <dbReference type="NCBI Taxonomy" id="2571155"/>
    <lineage>
        <taxon>Bacteria</taxon>
        <taxon>Pseudomonadati</taxon>
        <taxon>Bacteroidota</taxon>
        <taxon>Sphingobacteriia</taxon>
        <taxon>Sphingobacteriales</taxon>
        <taxon>Sphingobacteriaceae</taxon>
        <taxon>Sphingobacterium</taxon>
    </lineage>
</organism>
<evidence type="ECO:0000256" key="1">
    <source>
        <dbReference type="ARBA" id="ARBA00006479"/>
    </source>
</evidence>
<dbReference type="AlphaFoldDB" id="A0A4U0NGC6"/>
<dbReference type="RefSeq" id="WP_136902673.1">
    <property type="nucleotide sequence ID" value="NZ_SUME01000008.1"/>
</dbReference>
<reference evidence="2 3" key="1">
    <citation type="submission" date="2019-04" db="EMBL/GenBank/DDBJ databases">
        <title>Sphingobacterium olei sp. nov., isolated from oil-contaminated soil.</title>
        <authorList>
            <person name="Liu B."/>
        </authorList>
    </citation>
    <scope>NUCLEOTIDE SEQUENCE [LARGE SCALE GENOMIC DNA]</scope>
    <source>
        <strain evidence="2 3">HAL-9</strain>
    </source>
</reference>
<dbReference type="SUPFAM" id="SSF53067">
    <property type="entry name" value="Actin-like ATPase domain"/>
    <property type="match status" value="1"/>
</dbReference>
<name>A0A4U0NGC6_9SPHI</name>
<dbReference type="InterPro" id="IPR043129">
    <property type="entry name" value="ATPase_NBD"/>
</dbReference>
<comment type="caution">
    <text evidence="2">The sequence shown here is derived from an EMBL/GenBank/DDBJ whole genome shotgun (WGS) entry which is preliminary data.</text>
</comment>
<dbReference type="Gene3D" id="3.30.420.40">
    <property type="match status" value="2"/>
</dbReference>
<dbReference type="PANTHER" id="PTHR18964:SF149">
    <property type="entry name" value="BIFUNCTIONAL UDP-N-ACETYLGLUCOSAMINE 2-EPIMERASE_N-ACETYLMANNOSAMINE KINASE"/>
    <property type="match status" value="1"/>
</dbReference>
<sequence>MIINKKEHILCVEIGGSHILSGVYDPVINNSFTGISRRSVKSLGKKEEILDTWFSCIDETLHKVNAIPTGVYIGMPGPFDYENGISYIKNLGKYDDLYGTNVKKLIAKRYMLSQNVIFFENDATCFLVGQVELIDGLKENKVVGLTLGTGLGACLYENGRCKDLDLGKEPFMKGITEDYLSTRGFMRLYKQAGGERKSTVKEVMEDQQYCTFARDTIAQFGTYLADFICQYYGTYQMGSLIIGGGIANGASTFLDITKQQLYTRNIDISIYLAIDSAEATLLGVWHAMRENLVC</sequence>
<gene>
    <name evidence="2" type="ORF">FAZ15_17825</name>
</gene>
<protein>
    <submittedName>
        <fullName evidence="2">ROK family protein</fullName>
    </submittedName>
</protein>
<dbReference type="InterPro" id="IPR000600">
    <property type="entry name" value="ROK"/>
</dbReference>
<evidence type="ECO:0000313" key="3">
    <source>
        <dbReference type="Proteomes" id="UP000306808"/>
    </source>
</evidence>
<comment type="similarity">
    <text evidence="1">Belongs to the ROK (NagC/XylR) family.</text>
</comment>
<evidence type="ECO:0000313" key="2">
    <source>
        <dbReference type="EMBL" id="TJZ53216.1"/>
    </source>
</evidence>
<proteinExistence type="inferred from homology"/>
<accession>A0A4U0NGC6</accession>
<dbReference type="OrthoDB" id="49666at2"/>
<dbReference type="PANTHER" id="PTHR18964">
    <property type="entry name" value="ROK (REPRESSOR, ORF, KINASE) FAMILY"/>
    <property type="match status" value="1"/>
</dbReference>